<dbReference type="GO" id="GO:0043565">
    <property type="term" value="F:sequence-specific DNA binding"/>
    <property type="evidence" value="ECO:0007669"/>
    <property type="project" value="TreeGrafter"/>
</dbReference>
<feature type="region of interest" description="Disordered" evidence="1">
    <location>
        <begin position="380"/>
        <end position="415"/>
    </location>
</feature>
<dbReference type="PANTHER" id="PTHR15131:SF3">
    <property type="entry name" value="SNRNA-ACTIVATING PROTEIN COMPLEX SUBUNIT 1"/>
    <property type="match status" value="1"/>
</dbReference>
<feature type="compositionally biased region" description="Basic and acidic residues" evidence="1">
    <location>
        <begin position="551"/>
        <end position="565"/>
    </location>
</feature>
<keyword evidence="3" id="KW-1185">Reference proteome</keyword>
<dbReference type="GO" id="GO:0042795">
    <property type="term" value="P:snRNA transcription by RNA polymerase II"/>
    <property type="evidence" value="ECO:0007669"/>
    <property type="project" value="TreeGrafter"/>
</dbReference>
<comment type="caution">
    <text evidence="2">The sequence shown here is derived from an EMBL/GenBank/DDBJ whole genome shotgun (WGS) entry which is preliminary data.</text>
</comment>
<feature type="region of interest" description="Disordered" evidence="1">
    <location>
        <begin position="1"/>
        <end position="32"/>
    </location>
</feature>
<dbReference type="PANTHER" id="PTHR15131">
    <property type="entry name" value="SMALL NUCLEAR RNA ACTIVATING COMPLEX, POLYPEPTIDE 1"/>
    <property type="match status" value="1"/>
</dbReference>
<sequence>MNPNGADVNSASLPIDKRDASSEQHDAPDTMDDNVQHTIISTENDRKNRKEMDSASIVFASCITRDMTDIIQAFATQSLVQFQMFKQIWKQKRMSAAFHVEFWDSNPTQIHETILCSALDLLVNNVLKEKNREHAAYVIGSIFALYCTYSVQLSDPKFKIAVNPMTWMALSLVQSRLVDSDSNEEFFPQASVQVEAIMRKLFAENAFVKCLRGYTQGGNTRSKCQETIVSLKMLHLQNAPLQAAHHIDVSDFSHLDAIDSNYTLLRDAIPPIRVAKSLQGLKDQRRALVSSLQQQIESIRRYNEEGLPCSTISVEEKMSSTKCMEVCSSVKAEYMRKEVHVRCKNEEIAMEIGHSSIRSNACTDALLELEEELKAFTHEEILNADQTEDSQTQAKSRKRSRVFSEGKQLEKESDISSDGLDALTAKLKKDVLDTHESAHRLESDSRLELTYHVVNNQEAPMPTSFASCEALNELERELQADVYTQSPHSLNVVDTASFRVAPKRNSERKKTIGKFKTQIQKTSRRRLNTNSKDLPSSQNASKRSTLSTRQKTHDGSAKVEEKRTYDANMSSREVHICNKVSPIAIVQANDPSTAKEREDNDGLAELEAELAL</sequence>
<evidence type="ECO:0000256" key="1">
    <source>
        <dbReference type="SAM" id="MobiDB-lite"/>
    </source>
</evidence>
<feature type="compositionally biased region" description="Polar residues" evidence="1">
    <location>
        <begin position="1"/>
        <end position="12"/>
    </location>
</feature>
<feature type="compositionally biased region" description="Polar residues" evidence="1">
    <location>
        <begin position="528"/>
        <end position="549"/>
    </location>
</feature>
<gene>
    <name evidence="2" type="ORF">BN9_071690</name>
</gene>
<dbReference type="OrthoDB" id="161023at2759"/>
<evidence type="ECO:0000313" key="3">
    <source>
        <dbReference type="Proteomes" id="UP000053237"/>
    </source>
</evidence>
<reference evidence="2 3" key="1">
    <citation type="submission" date="2012-05" db="EMBL/GenBank/DDBJ databases">
        <title>Recombination and specialization in a pathogen metapopulation.</title>
        <authorList>
            <person name="Gardiner A."/>
            <person name="Kemen E."/>
            <person name="Schultz-Larsen T."/>
            <person name="MacLean D."/>
            <person name="Van Oosterhout C."/>
            <person name="Jones J.D.G."/>
        </authorList>
    </citation>
    <scope>NUCLEOTIDE SEQUENCE [LARGE SCALE GENOMIC DNA]</scope>
    <source>
        <strain evidence="2 3">Ac Nc2</strain>
    </source>
</reference>
<organism evidence="2 3">
    <name type="scientific">Albugo candida</name>
    <dbReference type="NCBI Taxonomy" id="65357"/>
    <lineage>
        <taxon>Eukaryota</taxon>
        <taxon>Sar</taxon>
        <taxon>Stramenopiles</taxon>
        <taxon>Oomycota</taxon>
        <taxon>Peronosporomycetes</taxon>
        <taxon>Albuginales</taxon>
        <taxon>Albuginaceae</taxon>
        <taxon>Albugo</taxon>
    </lineage>
</organism>
<protein>
    <submittedName>
        <fullName evidence="2">Uncharacterized protein</fullName>
    </submittedName>
</protein>
<feature type="region of interest" description="Disordered" evidence="1">
    <location>
        <begin position="502"/>
        <end position="566"/>
    </location>
</feature>
<accession>A0A024GHJ2</accession>
<dbReference type="STRING" id="65357.A0A024GHJ2"/>
<dbReference type="InParanoid" id="A0A024GHJ2"/>
<evidence type="ECO:0000313" key="2">
    <source>
        <dbReference type="EMBL" id="CCI46240.1"/>
    </source>
</evidence>
<dbReference type="InterPro" id="IPR019188">
    <property type="entry name" value="SNAPC1"/>
</dbReference>
<feature type="compositionally biased region" description="Basic and acidic residues" evidence="1">
    <location>
        <begin position="15"/>
        <end position="28"/>
    </location>
</feature>
<dbReference type="Proteomes" id="UP000053237">
    <property type="component" value="Unassembled WGS sequence"/>
</dbReference>
<feature type="compositionally biased region" description="Basic and acidic residues" evidence="1">
    <location>
        <begin position="402"/>
        <end position="414"/>
    </location>
</feature>
<name>A0A024GHJ2_9STRA</name>
<dbReference type="GO" id="GO:0042796">
    <property type="term" value="P:snRNA transcription by RNA polymerase III"/>
    <property type="evidence" value="ECO:0007669"/>
    <property type="project" value="TreeGrafter"/>
</dbReference>
<proteinExistence type="predicted"/>
<dbReference type="AlphaFoldDB" id="A0A024GHJ2"/>
<dbReference type="Pfam" id="PF09808">
    <property type="entry name" value="SNAPC1"/>
    <property type="match status" value="1"/>
</dbReference>
<dbReference type="GO" id="GO:0019185">
    <property type="term" value="C:snRNA-activating protein complex"/>
    <property type="evidence" value="ECO:0007669"/>
    <property type="project" value="TreeGrafter"/>
</dbReference>
<dbReference type="EMBL" id="CAIX01000121">
    <property type="protein sequence ID" value="CCI46240.1"/>
    <property type="molecule type" value="Genomic_DNA"/>
</dbReference>